<proteinExistence type="predicted"/>
<keyword evidence="3" id="KW-1185">Reference proteome</keyword>
<dbReference type="GeneID" id="74941621"/>
<dbReference type="RefSeq" id="WP_260594614.1">
    <property type="nucleotide sequence ID" value="NZ_CP104003.1"/>
</dbReference>
<protein>
    <recommendedName>
        <fullName evidence="4">Lipoprotein</fullName>
    </recommendedName>
</protein>
<dbReference type="Proteomes" id="UP001057580">
    <property type="component" value="Chromosome"/>
</dbReference>
<dbReference type="PROSITE" id="PS51257">
    <property type="entry name" value="PROKAR_LIPOPROTEIN"/>
    <property type="match status" value="1"/>
</dbReference>
<evidence type="ECO:0000256" key="1">
    <source>
        <dbReference type="SAM" id="MobiDB-lite"/>
    </source>
</evidence>
<gene>
    <name evidence="2" type="ORF">N0B31_04325</name>
</gene>
<reference evidence="2" key="1">
    <citation type="submission" date="2022-09" db="EMBL/GenBank/DDBJ databases">
        <title>Diverse halophilic archaea isolated from saline environments.</title>
        <authorList>
            <person name="Cui H.-L."/>
        </authorList>
    </citation>
    <scope>NUCLEOTIDE SEQUENCE</scope>
    <source>
        <strain evidence="2">ZS-35-S2</strain>
    </source>
</reference>
<dbReference type="AlphaFoldDB" id="A0A9E7R4A0"/>
<evidence type="ECO:0000313" key="2">
    <source>
        <dbReference type="EMBL" id="UWM55514.1"/>
    </source>
</evidence>
<feature type="region of interest" description="Disordered" evidence="1">
    <location>
        <begin position="22"/>
        <end position="58"/>
    </location>
</feature>
<dbReference type="InterPro" id="IPR006311">
    <property type="entry name" value="TAT_signal"/>
</dbReference>
<dbReference type="PROSITE" id="PS51318">
    <property type="entry name" value="TAT"/>
    <property type="match status" value="1"/>
</dbReference>
<evidence type="ECO:0008006" key="4">
    <source>
        <dbReference type="Google" id="ProtNLM"/>
    </source>
</evidence>
<dbReference type="EMBL" id="CP104003">
    <property type="protein sequence ID" value="UWM55514.1"/>
    <property type="molecule type" value="Genomic_DNA"/>
</dbReference>
<accession>A0A9E7R4A0</accession>
<organism evidence="2 3">
    <name type="scientific">Salinirubellus salinus</name>
    <dbReference type="NCBI Taxonomy" id="1364945"/>
    <lineage>
        <taxon>Archaea</taxon>
        <taxon>Methanobacteriati</taxon>
        <taxon>Methanobacteriota</taxon>
        <taxon>Stenosarchaea group</taxon>
        <taxon>Halobacteria</taxon>
        <taxon>Halobacteriales</taxon>
        <taxon>Natronomonadaceae</taxon>
        <taxon>Salinirubellus</taxon>
    </lineage>
</organism>
<evidence type="ECO:0000313" key="3">
    <source>
        <dbReference type="Proteomes" id="UP001057580"/>
    </source>
</evidence>
<sequence length="153" mass="16112">MPSRRAVLTAVTAVGTTGLAGCGALSGEASSDGGGRSCESSAEARDESSDLIQQASASPGENVVFRTVLNRESEAFERFDSLTLRTTTGDAYLIPREEGTDPDAPARRVYEQALGAFPQNGRIEVVANAEDGETLDALTVEFTCQRRTPVPGE</sequence>
<dbReference type="KEGG" id="ssai:N0B31_04325"/>
<name>A0A9E7R4A0_9EURY</name>